<evidence type="ECO:0000256" key="1">
    <source>
        <dbReference type="SAM" id="Phobius"/>
    </source>
</evidence>
<dbReference type="Proteomes" id="UP000320390">
    <property type="component" value="Chromosome"/>
</dbReference>
<dbReference type="SUPFAM" id="SSF52266">
    <property type="entry name" value="SGNH hydrolase"/>
    <property type="match status" value="1"/>
</dbReference>
<feature type="transmembrane region" description="Helical" evidence="1">
    <location>
        <begin position="20"/>
        <end position="40"/>
    </location>
</feature>
<dbReference type="InterPro" id="IPR036514">
    <property type="entry name" value="SGNH_hydro_sf"/>
</dbReference>
<reference evidence="3 4" key="1">
    <citation type="submission" date="2019-02" db="EMBL/GenBank/DDBJ databases">
        <title>Deep-cultivation of Planctomycetes and their phenomic and genomic characterization uncovers novel biology.</title>
        <authorList>
            <person name="Wiegand S."/>
            <person name="Jogler M."/>
            <person name="Boedeker C."/>
            <person name="Pinto D."/>
            <person name="Vollmers J."/>
            <person name="Rivas-Marin E."/>
            <person name="Kohn T."/>
            <person name="Peeters S.H."/>
            <person name="Heuer A."/>
            <person name="Rast P."/>
            <person name="Oberbeckmann S."/>
            <person name="Bunk B."/>
            <person name="Jeske O."/>
            <person name="Meyerdierks A."/>
            <person name="Storesund J.E."/>
            <person name="Kallscheuer N."/>
            <person name="Luecker S."/>
            <person name="Lage O.M."/>
            <person name="Pohl T."/>
            <person name="Merkel B.J."/>
            <person name="Hornburger P."/>
            <person name="Mueller R.-W."/>
            <person name="Bruemmer F."/>
            <person name="Labrenz M."/>
            <person name="Spormann A.M."/>
            <person name="Op den Camp H."/>
            <person name="Overmann J."/>
            <person name="Amann R."/>
            <person name="Jetten M.S.M."/>
            <person name="Mascher T."/>
            <person name="Medema M.H."/>
            <person name="Devos D.P."/>
            <person name="Kaster A.-K."/>
            <person name="Ovreas L."/>
            <person name="Rohde M."/>
            <person name="Galperin M.Y."/>
            <person name="Jogler C."/>
        </authorList>
    </citation>
    <scope>NUCLEOTIDE SEQUENCE [LARGE SCALE GENOMIC DNA]</scope>
    <source>
        <strain evidence="3 4">Poly30</strain>
    </source>
</reference>
<dbReference type="AlphaFoldDB" id="A0A518ES80"/>
<gene>
    <name evidence="3" type="ORF">Poly30_24670</name>
</gene>
<evidence type="ECO:0000259" key="2">
    <source>
        <dbReference type="Pfam" id="PF13472"/>
    </source>
</evidence>
<dbReference type="Pfam" id="PF13472">
    <property type="entry name" value="Lipase_GDSL_2"/>
    <property type="match status" value="1"/>
</dbReference>
<organism evidence="3 4">
    <name type="scientific">Saltatorellus ferox</name>
    <dbReference type="NCBI Taxonomy" id="2528018"/>
    <lineage>
        <taxon>Bacteria</taxon>
        <taxon>Pseudomonadati</taxon>
        <taxon>Planctomycetota</taxon>
        <taxon>Planctomycetia</taxon>
        <taxon>Planctomycetia incertae sedis</taxon>
        <taxon>Saltatorellus</taxon>
    </lineage>
</organism>
<feature type="domain" description="SGNH hydrolase-type esterase" evidence="2">
    <location>
        <begin position="96"/>
        <end position="249"/>
    </location>
</feature>
<dbReference type="OrthoDB" id="2513075at2"/>
<keyword evidence="1" id="KW-0472">Membrane</keyword>
<protein>
    <recommendedName>
        <fullName evidence="2">SGNH hydrolase-type esterase domain-containing protein</fullName>
    </recommendedName>
</protein>
<name>A0A518ES80_9BACT</name>
<dbReference type="EMBL" id="CP036434">
    <property type="protein sequence ID" value="QDV06949.1"/>
    <property type="molecule type" value="Genomic_DNA"/>
</dbReference>
<dbReference type="Gene3D" id="3.40.50.1110">
    <property type="entry name" value="SGNH hydrolase"/>
    <property type="match status" value="1"/>
</dbReference>
<keyword evidence="1" id="KW-1133">Transmembrane helix</keyword>
<proteinExistence type="predicted"/>
<dbReference type="InterPro" id="IPR013830">
    <property type="entry name" value="SGNH_hydro"/>
</dbReference>
<dbReference type="RefSeq" id="WP_145197587.1">
    <property type="nucleotide sequence ID" value="NZ_CP036434.1"/>
</dbReference>
<dbReference type="GO" id="GO:0016788">
    <property type="term" value="F:hydrolase activity, acting on ester bonds"/>
    <property type="evidence" value="ECO:0007669"/>
    <property type="project" value="UniProtKB-ARBA"/>
</dbReference>
<keyword evidence="4" id="KW-1185">Reference proteome</keyword>
<evidence type="ECO:0000313" key="3">
    <source>
        <dbReference type="EMBL" id="QDV06949.1"/>
    </source>
</evidence>
<evidence type="ECO:0000313" key="4">
    <source>
        <dbReference type="Proteomes" id="UP000320390"/>
    </source>
</evidence>
<sequence length="260" mass="27969">MIRENEPTSSRPVRSHLARAGLFLALTGASAVGLALFDVIPGGWRLRTLIVPQSVQDLRRREAHRQARLEQFASETKPAPGGTLFLGSSTIERFPLAEHFGSLATVNRGIGDEDLSGLEARALSTAMDLNPAQVVLYAGSVNVRRAIDDGSWTPPGEIVVRAGRLATGLLELPGVEKVVLLGILPERETGAELADRLRETNAGLAAMAAFTDGIFFLPLAREPLIDAAGHLREEVSADRLHLNDAGYAIFAGWLQPLLEE</sequence>
<keyword evidence="1" id="KW-0812">Transmembrane</keyword>
<accession>A0A518ES80</accession>